<comment type="subunit">
    <text evidence="12">Homodimer.</text>
</comment>
<evidence type="ECO:0000256" key="1">
    <source>
        <dbReference type="ARBA" id="ARBA00005380"/>
    </source>
</evidence>
<keyword evidence="9 12" id="KW-0460">Magnesium</keyword>
<evidence type="ECO:0000256" key="6">
    <source>
        <dbReference type="ARBA" id="ARBA00022741"/>
    </source>
</evidence>
<feature type="binding site" evidence="12">
    <location>
        <begin position="251"/>
        <end position="252"/>
    </location>
    <ligand>
        <name>ATP</name>
        <dbReference type="ChEBI" id="CHEBI:30616"/>
    </ligand>
</feature>
<feature type="active site" description="Proton acceptor" evidence="12">
    <location>
        <position position="252"/>
    </location>
</feature>
<feature type="binding site" evidence="12">
    <location>
        <position position="287"/>
    </location>
    <ligand>
        <name>K(+)</name>
        <dbReference type="ChEBI" id="CHEBI:29103"/>
    </ligand>
</feature>
<feature type="binding site" evidence="12">
    <location>
        <position position="246"/>
    </location>
    <ligand>
        <name>K(+)</name>
        <dbReference type="ChEBI" id="CHEBI:29103"/>
    </ligand>
</feature>
<feature type="binding site" evidence="12">
    <location>
        <begin position="9"/>
        <end position="11"/>
    </location>
    <ligand>
        <name>substrate</name>
    </ligand>
</feature>
<accession>A0A926HVT9</accession>
<feature type="binding site" evidence="12">
    <location>
        <position position="252"/>
    </location>
    <ligand>
        <name>substrate</name>
    </ligand>
</feature>
<feature type="binding site" evidence="12">
    <location>
        <position position="285"/>
    </location>
    <ligand>
        <name>K(+)</name>
        <dbReference type="ChEBI" id="CHEBI:29103"/>
    </ligand>
</feature>
<evidence type="ECO:0000313" key="14">
    <source>
        <dbReference type="EMBL" id="MBC8538309.1"/>
    </source>
</evidence>
<feature type="binding site" evidence="12">
    <location>
        <begin position="218"/>
        <end position="223"/>
    </location>
    <ligand>
        <name>ATP</name>
        <dbReference type="ChEBI" id="CHEBI:30616"/>
    </ligand>
</feature>
<keyword evidence="5 12" id="KW-0479">Metal-binding</keyword>
<evidence type="ECO:0000256" key="12">
    <source>
        <dbReference type="HAMAP-Rule" id="MF_01987"/>
    </source>
</evidence>
<dbReference type="Pfam" id="PF00294">
    <property type="entry name" value="PfkB"/>
    <property type="match status" value="1"/>
</dbReference>
<comment type="function">
    <text evidence="12">Catalyzes the phosphorylation of ribose at O-5 in a reaction requiring ATP and magnesium. The resulting D-ribose-5-phosphate can then be used either for sythesis of nucleotides, histidine, and tryptophan, or as a component of the pentose phosphate pathway.</text>
</comment>
<keyword evidence="6 12" id="KW-0547">Nucleotide-binding</keyword>
<dbReference type="CDD" id="cd01174">
    <property type="entry name" value="ribokinase"/>
    <property type="match status" value="1"/>
</dbReference>
<dbReference type="InterPro" id="IPR029056">
    <property type="entry name" value="Ribokinase-like"/>
</dbReference>
<dbReference type="Gene3D" id="3.40.1190.20">
    <property type="match status" value="1"/>
</dbReference>
<organism evidence="14 15">
    <name type="scientific">Guopingia tenuis</name>
    <dbReference type="NCBI Taxonomy" id="2763656"/>
    <lineage>
        <taxon>Bacteria</taxon>
        <taxon>Bacillati</taxon>
        <taxon>Bacillota</taxon>
        <taxon>Clostridia</taxon>
        <taxon>Christensenellales</taxon>
        <taxon>Christensenellaceae</taxon>
        <taxon>Guopingia</taxon>
    </lineage>
</organism>
<evidence type="ECO:0000256" key="3">
    <source>
        <dbReference type="ARBA" id="ARBA00016943"/>
    </source>
</evidence>
<proteinExistence type="inferred from homology"/>
<dbReference type="InterPro" id="IPR002173">
    <property type="entry name" value="Carboh/pur_kinase_PfkB_CS"/>
</dbReference>
<comment type="caution">
    <text evidence="12">Lacks conserved residue(s) required for the propagation of feature annotation.</text>
</comment>
<evidence type="ECO:0000256" key="10">
    <source>
        <dbReference type="ARBA" id="ARBA00022958"/>
    </source>
</evidence>
<keyword evidence="8 12" id="KW-0067">ATP-binding</keyword>
<name>A0A926HVT9_9FIRM</name>
<dbReference type="EMBL" id="JACRSS010000001">
    <property type="protein sequence ID" value="MBC8538309.1"/>
    <property type="molecule type" value="Genomic_DNA"/>
</dbReference>
<dbReference type="PANTHER" id="PTHR10584">
    <property type="entry name" value="SUGAR KINASE"/>
    <property type="match status" value="1"/>
</dbReference>
<keyword evidence="10 12" id="KW-0630">Potassium</keyword>
<dbReference type="NCBIfam" id="TIGR02152">
    <property type="entry name" value="D_ribokin_bact"/>
    <property type="match status" value="1"/>
</dbReference>
<evidence type="ECO:0000256" key="7">
    <source>
        <dbReference type="ARBA" id="ARBA00022777"/>
    </source>
</evidence>
<comment type="subcellular location">
    <subcellularLocation>
        <location evidence="12">Cytoplasm</location>
    </subcellularLocation>
</comment>
<gene>
    <name evidence="12 14" type="primary">rbsK</name>
    <name evidence="14" type="ORF">H8693_05110</name>
</gene>
<comment type="catalytic activity">
    <reaction evidence="12">
        <text>D-ribose + ATP = D-ribose 5-phosphate + ADP + H(+)</text>
        <dbReference type="Rhea" id="RHEA:13697"/>
        <dbReference type="ChEBI" id="CHEBI:15378"/>
        <dbReference type="ChEBI" id="CHEBI:30616"/>
        <dbReference type="ChEBI" id="CHEBI:47013"/>
        <dbReference type="ChEBI" id="CHEBI:78346"/>
        <dbReference type="ChEBI" id="CHEBI:456216"/>
        <dbReference type="EC" id="2.7.1.15"/>
    </reaction>
</comment>
<dbReference type="GO" id="GO:0005829">
    <property type="term" value="C:cytosol"/>
    <property type="evidence" value="ECO:0007669"/>
    <property type="project" value="TreeGrafter"/>
</dbReference>
<evidence type="ECO:0000256" key="4">
    <source>
        <dbReference type="ARBA" id="ARBA00022679"/>
    </source>
</evidence>
<keyword evidence="15" id="KW-1185">Reference proteome</keyword>
<protein>
    <recommendedName>
        <fullName evidence="3 12">Ribokinase</fullName>
        <shortName evidence="12">RK</shortName>
        <ecNumber evidence="2 12">2.7.1.15</ecNumber>
    </recommendedName>
</protein>
<feature type="domain" description="Carbohydrate kinase PfkB" evidence="13">
    <location>
        <begin position="2"/>
        <end position="293"/>
    </location>
</feature>
<dbReference type="PROSITE" id="PS00584">
    <property type="entry name" value="PFKB_KINASES_2"/>
    <property type="match status" value="1"/>
</dbReference>
<dbReference type="EC" id="2.7.1.15" evidence="2 12"/>
<feature type="binding site" evidence="12">
    <location>
        <position position="182"/>
    </location>
    <ligand>
        <name>ATP</name>
        <dbReference type="ChEBI" id="CHEBI:30616"/>
    </ligand>
</feature>
<evidence type="ECO:0000256" key="5">
    <source>
        <dbReference type="ARBA" id="ARBA00022723"/>
    </source>
</evidence>
<reference evidence="14" key="1">
    <citation type="submission" date="2020-08" db="EMBL/GenBank/DDBJ databases">
        <title>Genome public.</title>
        <authorList>
            <person name="Liu C."/>
            <person name="Sun Q."/>
        </authorList>
    </citation>
    <scope>NUCLEOTIDE SEQUENCE</scope>
    <source>
        <strain evidence="14">NSJ-63</strain>
    </source>
</reference>
<dbReference type="HAMAP" id="MF_01987">
    <property type="entry name" value="Ribokinase"/>
    <property type="match status" value="1"/>
</dbReference>
<dbReference type="InterPro" id="IPR002139">
    <property type="entry name" value="Ribo/fructo_kinase"/>
</dbReference>
<dbReference type="PRINTS" id="PR00990">
    <property type="entry name" value="RIBOKINASE"/>
</dbReference>
<dbReference type="GO" id="GO:0046872">
    <property type="term" value="F:metal ion binding"/>
    <property type="evidence" value="ECO:0007669"/>
    <property type="project" value="UniProtKB-KW"/>
</dbReference>
<dbReference type="AlphaFoldDB" id="A0A926HVT9"/>
<sequence length="305" mass="31952">MITVVGSFVVDLMSRTPHMPVAGETVLGGPFRMGPGGKGGNQAVAAARCGSPVNMVTKLGKDDFGEMAKRTFLAENINIDYTPIDPEEATGAALIIVEQSSENMIVVALGACGKLSREDIYKAEDAISKSDIVLTQLETSVEAVVTTVEIAKKHGVPVILNTAPYQEFPKEILKDIAYVTPNETEAGYLSGIPVVDDDSALKAAAAIQAMGVKTVIITMGKRGCLLFEGPEKYEFVPSFKLDNVVDTTGAGDAFNGGFAHAIATGMSLKEAARFASAVAGLSVTKIGTAPAMPRIEDVEAFLAAH</sequence>
<keyword evidence="12" id="KW-0963">Cytoplasm</keyword>
<dbReference type="RefSeq" id="WP_249280065.1">
    <property type="nucleotide sequence ID" value="NZ_JACRSS010000001.1"/>
</dbReference>
<dbReference type="InterPro" id="IPR011877">
    <property type="entry name" value="Ribokinase"/>
</dbReference>
<comment type="pathway">
    <text evidence="12">Carbohydrate metabolism; D-ribose degradation; D-ribose 5-phosphate from beta-D-ribopyranose: step 2/2.</text>
</comment>
<dbReference type="GO" id="GO:0019303">
    <property type="term" value="P:D-ribose catabolic process"/>
    <property type="evidence" value="ECO:0007669"/>
    <property type="project" value="UniProtKB-UniRule"/>
</dbReference>
<feature type="binding site" evidence="12">
    <location>
        <position position="138"/>
    </location>
    <ligand>
        <name>substrate</name>
    </ligand>
</feature>
<evidence type="ECO:0000256" key="8">
    <source>
        <dbReference type="ARBA" id="ARBA00022840"/>
    </source>
</evidence>
<comment type="similarity">
    <text evidence="12">Belongs to the carbohydrate kinase PfkB family. Ribokinase subfamily.</text>
</comment>
<dbReference type="SUPFAM" id="SSF53613">
    <property type="entry name" value="Ribokinase-like"/>
    <property type="match status" value="1"/>
</dbReference>
<feature type="binding site" evidence="12">
    <location>
        <begin position="37"/>
        <end position="41"/>
    </location>
    <ligand>
        <name>substrate</name>
    </ligand>
</feature>
<comment type="caution">
    <text evidence="14">The sequence shown here is derived from an EMBL/GenBank/DDBJ whole genome shotgun (WGS) entry which is preliminary data.</text>
</comment>
<keyword evidence="4 12" id="KW-0808">Transferase</keyword>
<keyword evidence="7 12" id="KW-0418">Kinase</keyword>
<keyword evidence="11 12" id="KW-0119">Carbohydrate metabolism</keyword>
<comment type="similarity">
    <text evidence="1">Belongs to the carbohydrate kinase pfkB family.</text>
</comment>
<dbReference type="PANTHER" id="PTHR10584:SF166">
    <property type="entry name" value="RIBOKINASE"/>
    <property type="match status" value="1"/>
</dbReference>
<dbReference type="GO" id="GO:0004747">
    <property type="term" value="F:ribokinase activity"/>
    <property type="evidence" value="ECO:0007669"/>
    <property type="project" value="UniProtKB-UniRule"/>
</dbReference>
<feature type="binding site" evidence="12">
    <location>
        <position position="282"/>
    </location>
    <ligand>
        <name>K(+)</name>
        <dbReference type="ChEBI" id="CHEBI:29103"/>
    </ligand>
</feature>
<evidence type="ECO:0000256" key="11">
    <source>
        <dbReference type="ARBA" id="ARBA00023277"/>
    </source>
</evidence>
<dbReference type="GO" id="GO:0005524">
    <property type="term" value="F:ATP binding"/>
    <property type="evidence" value="ECO:0007669"/>
    <property type="project" value="UniProtKB-UniRule"/>
</dbReference>
<evidence type="ECO:0000259" key="13">
    <source>
        <dbReference type="Pfam" id="PF00294"/>
    </source>
</evidence>
<dbReference type="Proteomes" id="UP000617951">
    <property type="component" value="Unassembled WGS sequence"/>
</dbReference>
<evidence type="ECO:0000256" key="2">
    <source>
        <dbReference type="ARBA" id="ARBA00012035"/>
    </source>
</evidence>
<comment type="activity regulation">
    <text evidence="12">Activated by a monovalent cation that binds near, but not in, the active site. The most likely occupant of the site in vivo is potassium. Ion binding induces a conformational change that may alter substrate affinity.</text>
</comment>
<evidence type="ECO:0000313" key="15">
    <source>
        <dbReference type="Proteomes" id="UP000617951"/>
    </source>
</evidence>
<comment type="cofactor">
    <cofactor evidence="12">
        <name>Mg(2+)</name>
        <dbReference type="ChEBI" id="CHEBI:18420"/>
    </cofactor>
    <text evidence="12">Requires a divalent cation, most likely magnesium in vivo, as an electrophilic catalyst to aid phosphoryl group transfer. It is the chelate of the metal and the nucleotide that is the actual substrate.</text>
</comment>
<dbReference type="InterPro" id="IPR011611">
    <property type="entry name" value="PfkB_dom"/>
</dbReference>
<feature type="binding site" evidence="12">
    <location>
        <position position="248"/>
    </location>
    <ligand>
        <name>K(+)</name>
        <dbReference type="ChEBI" id="CHEBI:29103"/>
    </ligand>
</feature>
<evidence type="ECO:0000256" key="9">
    <source>
        <dbReference type="ARBA" id="ARBA00022842"/>
    </source>
</evidence>